<protein>
    <recommendedName>
        <fullName evidence="9">TRAP transporter small permease protein</fullName>
    </recommendedName>
</protein>
<evidence type="ECO:0000259" key="10">
    <source>
        <dbReference type="Pfam" id="PF04290"/>
    </source>
</evidence>
<dbReference type="PANTHER" id="PTHR35011">
    <property type="entry name" value="2,3-DIKETO-L-GULONATE TRAP TRANSPORTER SMALL PERMEASE PROTEIN YIAM"/>
    <property type="match status" value="1"/>
</dbReference>
<keyword evidence="4 9" id="KW-0997">Cell inner membrane</keyword>
<evidence type="ECO:0000256" key="2">
    <source>
        <dbReference type="ARBA" id="ARBA00022448"/>
    </source>
</evidence>
<gene>
    <name evidence="11" type="ORF">C7441_12822</name>
</gene>
<evidence type="ECO:0000256" key="9">
    <source>
        <dbReference type="RuleBase" id="RU369079"/>
    </source>
</evidence>
<dbReference type="InterPro" id="IPR007387">
    <property type="entry name" value="TRAP_DctQ"/>
</dbReference>
<dbReference type="InterPro" id="IPR055348">
    <property type="entry name" value="DctQ"/>
</dbReference>
<evidence type="ECO:0000256" key="3">
    <source>
        <dbReference type="ARBA" id="ARBA00022475"/>
    </source>
</evidence>
<name>A0A316BL78_PSESE</name>
<comment type="subunit">
    <text evidence="9">The complex comprises the extracytoplasmic solute receptor protein and the two transmembrane proteins.</text>
</comment>
<feature type="transmembrane region" description="Helical" evidence="9">
    <location>
        <begin position="7"/>
        <end position="31"/>
    </location>
</feature>
<dbReference type="Proteomes" id="UP000245396">
    <property type="component" value="Unassembled WGS sequence"/>
</dbReference>
<sequence length="167" mass="18356">MRILRSALDLVPALLLMCMVLLTALSVMSRFAINMPLPDDYELTRLLLGIVVCWGVAGAFRNESHIYLDVFWGRLSDKVKNVVSRIGALISFLIMSGYCAALFIKVQDTMRAHLQTLDFGIPIWGFQAAAWLGILAAVLVLLKQVVSPARTESVSDPYATAEVAGRT</sequence>
<organism evidence="11 12">
    <name type="scientific">Pseudaminobacter salicylatoxidans</name>
    <dbReference type="NCBI Taxonomy" id="93369"/>
    <lineage>
        <taxon>Bacteria</taxon>
        <taxon>Pseudomonadati</taxon>
        <taxon>Pseudomonadota</taxon>
        <taxon>Alphaproteobacteria</taxon>
        <taxon>Hyphomicrobiales</taxon>
        <taxon>Phyllobacteriaceae</taxon>
        <taxon>Pseudaminobacter</taxon>
    </lineage>
</organism>
<dbReference type="GO" id="GO:0022857">
    <property type="term" value="F:transmembrane transporter activity"/>
    <property type="evidence" value="ECO:0007669"/>
    <property type="project" value="UniProtKB-UniRule"/>
</dbReference>
<dbReference type="AlphaFoldDB" id="A0A316BL78"/>
<dbReference type="RefSeq" id="WP_109614905.1">
    <property type="nucleotide sequence ID" value="NZ_QGGG01000028.1"/>
</dbReference>
<dbReference type="STRING" id="1192868.GCA_000304395_00541"/>
<accession>A0A316BL78</accession>
<dbReference type="Pfam" id="PF04290">
    <property type="entry name" value="DctQ"/>
    <property type="match status" value="1"/>
</dbReference>
<comment type="function">
    <text evidence="9">Part of the tripartite ATP-independent periplasmic (TRAP) transport system.</text>
</comment>
<comment type="similarity">
    <text evidence="8 9">Belongs to the TRAP transporter small permease family.</text>
</comment>
<evidence type="ECO:0000313" key="11">
    <source>
        <dbReference type="EMBL" id="PWJ73190.1"/>
    </source>
</evidence>
<dbReference type="OrthoDB" id="7866592at2"/>
<reference evidence="11 12" key="1">
    <citation type="submission" date="2018-05" db="EMBL/GenBank/DDBJ databases">
        <title>Genomic Encyclopedia of Type Strains, Phase IV (KMG-IV): sequencing the most valuable type-strain genomes for metagenomic binning, comparative biology and taxonomic classification.</title>
        <authorList>
            <person name="Goeker M."/>
        </authorList>
    </citation>
    <scope>NUCLEOTIDE SEQUENCE [LARGE SCALE GENOMIC DNA]</scope>
    <source>
        <strain evidence="11 12">DSM 6986</strain>
    </source>
</reference>
<keyword evidence="12" id="KW-1185">Reference proteome</keyword>
<dbReference type="GO" id="GO:0005886">
    <property type="term" value="C:plasma membrane"/>
    <property type="evidence" value="ECO:0007669"/>
    <property type="project" value="UniProtKB-SubCell"/>
</dbReference>
<evidence type="ECO:0000256" key="5">
    <source>
        <dbReference type="ARBA" id="ARBA00022692"/>
    </source>
</evidence>
<evidence type="ECO:0000313" key="12">
    <source>
        <dbReference type="Proteomes" id="UP000245396"/>
    </source>
</evidence>
<evidence type="ECO:0000256" key="7">
    <source>
        <dbReference type="ARBA" id="ARBA00023136"/>
    </source>
</evidence>
<comment type="caution">
    <text evidence="11">The sequence shown here is derived from an EMBL/GenBank/DDBJ whole genome shotgun (WGS) entry which is preliminary data.</text>
</comment>
<feature type="transmembrane region" description="Helical" evidence="9">
    <location>
        <begin position="124"/>
        <end position="142"/>
    </location>
</feature>
<keyword evidence="5 9" id="KW-0812">Transmembrane</keyword>
<proteinExistence type="inferred from homology"/>
<keyword evidence="3" id="KW-1003">Cell membrane</keyword>
<dbReference type="GO" id="GO:0015740">
    <property type="term" value="P:C4-dicarboxylate transport"/>
    <property type="evidence" value="ECO:0007669"/>
    <property type="project" value="TreeGrafter"/>
</dbReference>
<keyword evidence="6 9" id="KW-1133">Transmembrane helix</keyword>
<dbReference type="PANTHER" id="PTHR35011:SF2">
    <property type="entry name" value="2,3-DIKETO-L-GULONATE TRAP TRANSPORTER SMALL PERMEASE PROTEIN YIAM"/>
    <property type="match status" value="1"/>
</dbReference>
<evidence type="ECO:0000256" key="4">
    <source>
        <dbReference type="ARBA" id="ARBA00022519"/>
    </source>
</evidence>
<dbReference type="EMBL" id="QGGG01000028">
    <property type="protein sequence ID" value="PWJ73190.1"/>
    <property type="molecule type" value="Genomic_DNA"/>
</dbReference>
<evidence type="ECO:0000256" key="6">
    <source>
        <dbReference type="ARBA" id="ARBA00022989"/>
    </source>
</evidence>
<comment type="subcellular location">
    <subcellularLocation>
        <location evidence="1 9">Cell inner membrane</location>
        <topology evidence="1 9">Multi-pass membrane protein</topology>
    </subcellularLocation>
</comment>
<feature type="transmembrane region" description="Helical" evidence="9">
    <location>
        <begin position="43"/>
        <end position="61"/>
    </location>
</feature>
<feature type="domain" description="Tripartite ATP-independent periplasmic transporters DctQ component" evidence="10">
    <location>
        <begin position="19"/>
        <end position="150"/>
    </location>
</feature>
<evidence type="ECO:0000256" key="1">
    <source>
        <dbReference type="ARBA" id="ARBA00004429"/>
    </source>
</evidence>
<keyword evidence="2 9" id="KW-0813">Transport</keyword>
<feature type="transmembrane region" description="Helical" evidence="9">
    <location>
        <begin position="82"/>
        <end position="104"/>
    </location>
</feature>
<evidence type="ECO:0000256" key="8">
    <source>
        <dbReference type="ARBA" id="ARBA00038436"/>
    </source>
</evidence>
<keyword evidence="7 9" id="KW-0472">Membrane</keyword>